<dbReference type="Proteomes" id="UP000318571">
    <property type="component" value="Chromosome 12"/>
</dbReference>
<dbReference type="EMBL" id="VCGU01000001">
    <property type="protein sequence ID" value="TRY80434.1"/>
    <property type="molecule type" value="Genomic_DNA"/>
</dbReference>
<dbReference type="GO" id="GO:0071897">
    <property type="term" value="P:DNA biosynthetic process"/>
    <property type="evidence" value="ECO:0007669"/>
    <property type="project" value="UniProtKB-ARBA"/>
</dbReference>
<feature type="non-terminal residue" evidence="1">
    <location>
        <position position="174"/>
    </location>
</feature>
<organism evidence="1 2">
    <name type="scientific">Tigriopus californicus</name>
    <name type="common">Marine copepod</name>
    <dbReference type="NCBI Taxonomy" id="6832"/>
    <lineage>
        <taxon>Eukaryota</taxon>
        <taxon>Metazoa</taxon>
        <taxon>Ecdysozoa</taxon>
        <taxon>Arthropoda</taxon>
        <taxon>Crustacea</taxon>
        <taxon>Multicrustacea</taxon>
        <taxon>Hexanauplia</taxon>
        <taxon>Copepoda</taxon>
        <taxon>Harpacticoida</taxon>
        <taxon>Harpacticidae</taxon>
        <taxon>Tigriopus</taxon>
    </lineage>
</organism>
<sequence>MPCTGSVTLTIRENGRIISVIAFVTPSIRGAFFLSWRNLVDLDITPPSFPNPPEKLQSFSVSEDPSPHEDPVIPLIHFSSVFNNEDILPPMKGPPMKINLRSDCDIKPTSILVARRVPFALASDAEMEVDKQHKAGIIEPVSWPTSWTSPAIFLPKPSGAGIRLVTDFTALNRF</sequence>
<dbReference type="InterPro" id="IPR043502">
    <property type="entry name" value="DNA/RNA_pol_sf"/>
</dbReference>
<dbReference type="Gene3D" id="3.10.10.10">
    <property type="entry name" value="HIV Type 1 Reverse Transcriptase, subunit A, domain 1"/>
    <property type="match status" value="1"/>
</dbReference>
<name>A0A553PRX1_TIGCA</name>
<accession>A0A553PRX1</accession>
<dbReference type="STRING" id="6832.A0A553PRX1"/>
<proteinExistence type="predicted"/>
<gene>
    <name evidence="1" type="ORF">TCAL_15493</name>
</gene>
<keyword evidence="2" id="KW-1185">Reference proteome</keyword>
<evidence type="ECO:0000313" key="1">
    <source>
        <dbReference type="EMBL" id="TRY80434.1"/>
    </source>
</evidence>
<dbReference type="AlphaFoldDB" id="A0A553PRX1"/>
<reference evidence="1 2" key="1">
    <citation type="journal article" date="2018" name="Nat. Ecol. Evol.">
        <title>Genomic signatures of mitonuclear coevolution across populations of Tigriopus californicus.</title>
        <authorList>
            <person name="Barreto F.S."/>
            <person name="Watson E.T."/>
            <person name="Lima T.G."/>
            <person name="Willett C.S."/>
            <person name="Edmands S."/>
            <person name="Li W."/>
            <person name="Burton R.S."/>
        </authorList>
    </citation>
    <scope>NUCLEOTIDE SEQUENCE [LARGE SCALE GENOMIC DNA]</scope>
    <source>
        <strain evidence="1 2">San Diego</strain>
    </source>
</reference>
<dbReference type="SUPFAM" id="SSF56672">
    <property type="entry name" value="DNA/RNA polymerases"/>
    <property type="match status" value="1"/>
</dbReference>
<evidence type="ECO:0000313" key="2">
    <source>
        <dbReference type="Proteomes" id="UP000318571"/>
    </source>
</evidence>
<comment type="caution">
    <text evidence="1">The sequence shown here is derived from an EMBL/GenBank/DDBJ whole genome shotgun (WGS) entry which is preliminary data.</text>
</comment>
<protein>
    <submittedName>
        <fullName evidence="1">Uncharacterized protein</fullName>
    </submittedName>
</protein>